<dbReference type="EMBL" id="JAGRRH010000003">
    <property type="protein sequence ID" value="KAG7372142.1"/>
    <property type="molecule type" value="Genomic_DNA"/>
</dbReference>
<evidence type="ECO:0000313" key="1">
    <source>
        <dbReference type="EMBL" id="KAG7372142.1"/>
    </source>
</evidence>
<accession>A0A9K3M1K9</accession>
<name>A0A9K3M1K9_9STRA</name>
<evidence type="ECO:0000313" key="2">
    <source>
        <dbReference type="Proteomes" id="UP000693970"/>
    </source>
</evidence>
<evidence type="ECO:0008006" key="3">
    <source>
        <dbReference type="Google" id="ProtNLM"/>
    </source>
</evidence>
<keyword evidence="2" id="KW-1185">Reference proteome</keyword>
<reference evidence="1" key="1">
    <citation type="journal article" date="2021" name="Sci. Rep.">
        <title>Diploid genomic architecture of Nitzschia inconspicua, an elite biomass production diatom.</title>
        <authorList>
            <person name="Oliver A."/>
            <person name="Podell S."/>
            <person name="Pinowska A."/>
            <person name="Traller J.C."/>
            <person name="Smith S.R."/>
            <person name="McClure R."/>
            <person name="Beliaev A."/>
            <person name="Bohutskyi P."/>
            <person name="Hill E.A."/>
            <person name="Rabines A."/>
            <person name="Zheng H."/>
            <person name="Allen L.Z."/>
            <person name="Kuo A."/>
            <person name="Grigoriev I.V."/>
            <person name="Allen A.E."/>
            <person name="Hazlebeck D."/>
            <person name="Allen E.E."/>
        </authorList>
    </citation>
    <scope>NUCLEOTIDE SEQUENCE</scope>
    <source>
        <strain evidence="1">Hildebrandi</strain>
    </source>
</reference>
<protein>
    <recommendedName>
        <fullName evidence="3">MULE transposase domain-containing protein</fullName>
    </recommendedName>
</protein>
<gene>
    <name evidence="1" type="ORF">IV203_018285</name>
</gene>
<sequence>MEIPNAVYLQGSSSNAVSEEAASMETVLADTVVLMADEEAMETMRRPAQRGHQRLLVDVIRDTSRWIHLCCTTTFPDCRQEINNSQSNAHILDDNNKAFNCGRAYIPSGQAWVFSYIFKHVLPEFWGEPITSRLSLMSTDGCAQEYQAFIRNTGKGNTFPNAVHSLCFFHLAILGFNANVSCPAALSAGEQTKKALKIALDFVRSWAYYT</sequence>
<dbReference type="AlphaFoldDB" id="A0A9K3M1K9"/>
<proteinExistence type="predicted"/>
<dbReference type="Proteomes" id="UP000693970">
    <property type="component" value="Unassembled WGS sequence"/>
</dbReference>
<organism evidence="1 2">
    <name type="scientific">Nitzschia inconspicua</name>
    <dbReference type="NCBI Taxonomy" id="303405"/>
    <lineage>
        <taxon>Eukaryota</taxon>
        <taxon>Sar</taxon>
        <taxon>Stramenopiles</taxon>
        <taxon>Ochrophyta</taxon>
        <taxon>Bacillariophyta</taxon>
        <taxon>Bacillariophyceae</taxon>
        <taxon>Bacillariophycidae</taxon>
        <taxon>Bacillariales</taxon>
        <taxon>Bacillariaceae</taxon>
        <taxon>Nitzschia</taxon>
    </lineage>
</organism>
<comment type="caution">
    <text evidence="1">The sequence shown here is derived from an EMBL/GenBank/DDBJ whole genome shotgun (WGS) entry which is preliminary data.</text>
</comment>
<reference evidence="1" key="2">
    <citation type="submission" date="2021-04" db="EMBL/GenBank/DDBJ databases">
        <authorList>
            <person name="Podell S."/>
        </authorList>
    </citation>
    <scope>NUCLEOTIDE SEQUENCE</scope>
    <source>
        <strain evidence="1">Hildebrandi</strain>
    </source>
</reference>